<keyword evidence="2" id="KW-1185">Reference proteome</keyword>
<reference evidence="1" key="1">
    <citation type="submission" date="2024-09" db="EMBL/GenBank/DDBJ databases">
        <title>Black Yeasts Isolated from many extreme environments.</title>
        <authorList>
            <person name="Coleine C."/>
            <person name="Stajich J.E."/>
            <person name="Selbmann L."/>
        </authorList>
    </citation>
    <scope>NUCLEOTIDE SEQUENCE</scope>
    <source>
        <strain evidence="1">CCFEE 5737</strain>
    </source>
</reference>
<comment type="caution">
    <text evidence="1">The sequence shown here is derived from an EMBL/GenBank/DDBJ whole genome shotgun (WGS) entry which is preliminary data.</text>
</comment>
<accession>A0ACC3CXA4</accession>
<proteinExistence type="predicted"/>
<gene>
    <name evidence="1" type="ORF">LTS18_012833</name>
</gene>
<evidence type="ECO:0000313" key="2">
    <source>
        <dbReference type="Proteomes" id="UP001186974"/>
    </source>
</evidence>
<name>A0ACC3CXA4_9PEZI</name>
<dbReference type="EMBL" id="JAWDJW010010229">
    <property type="protein sequence ID" value="KAK3049076.1"/>
    <property type="molecule type" value="Genomic_DNA"/>
</dbReference>
<dbReference type="Proteomes" id="UP001186974">
    <property type="component" value="Unassembled WGS sequence"/>
</dbReference>
<organism evidence="1 2">
    <name type="scientific">Coniosporium uncinatum</name>
    <dbReference type="NCBI Taxonomy" id="93489"/>
    <lineage>
        <taxon>Eukaryota</taxon>
        <taxon>Fungi</taxon>
        <taxon>Dikarya</taxon>
        <taxon>Ascomycota</taxon>
        <taxon>Pezizomycotina</taxon>
        <taxon>Dothideomycetes</taxon>
        <taxon>Dothideomycetes incertae sedis</taxon>
        <taxon>Coniosporium</taxon>
    </lineage>
</organism>
<evidence type="ECO:0000313" key="1">
    <source>
        <dbReference type="EMBL" id="KAK3049076.1"/>
    </source>
</evidence>
<sequence length="278" mass="30804">MEAESAMRALKELQKTQLSIIRLQQSIGGSEPQNGGKRNSDASTAGGFDDATPASLEAELTHYKEHFKKLRFSYIEQVTKEKFLRQLTSDNPTYIEHAENAELEARLVQQKASLQAQKTEVAGMTEELERRGRELAQRYETVELQKTELASLPDEIEGLEATIGQLRTSHPSPAKTAPHLSLPLPATKALLSEREAEVATLDAQLASLQARLPAKSRELSKLEAELKPLELQKMGTVAAAKEARRRKEEGSGVDDLETKGRWYRAADTTLRNMLGVEG</sequence>
<protein>
    <submittedName>
        <fullName evidence="1">Uncharacterized protein</fullName>
    </submittedName>
</protein>